<accession>G0MCX0</accession>
<sequence length="824" mass="94357">MNERELTPRLCRELGVSANIFNNPEELFAYAERVPPIAQWNPDILDDPLENNCLLFSLRTETFPQPGIYFKDVARRETYLMNNGEFFDWFADMAQGSVPHRAPRSDGVTTKCPACASSFFGFPLKDHRHQECGFVHLVQPEFVLPLLVANSHSLCGYCNSKSTHHYECNNPRRCGRCNREGHQEYHMVCGTDWGATPIAFQNQCRALRIEHLDRVKFGIASRRIAIPVPTDNVPRRINAGLRRHQPVRGAGPLVGAVAQEYGPIPEQVYQWKSYPGLVDVTSDVEHIVRPWDLTNEERRMFMRLEYRARETYARLANDVHRPHYIFHHCFNLPAPEYPPNMPNPGGPPMAPQVQPEAAVVPAPAPQPQIVEAEVQADLDVEPEDARSVASEQESYERRVASEAEITELAAIVQRATIVDNETNEFLQSAIQPKQQFAQTVDELVASCTPNAEGQIPVIEDGEERIGDIHLYFERKLQKLVHEAVEKWFVATKEDTYSYHVPPEVVNKLAAQVIPNSTHIYVKRIDTWIMALTGTSEQDKHWHENISDEKIRSYHDFLVKLATTLCEKPDCYKQLGSSQEYENTRLSSIQLIPTIHEFEYEHVQNKIQGWLDATPTDFALFQMNTLNFPLNATVIRSNYEKTEEEEIEMESKIQRVINVLDPDPSTLDVRISMPSLEVFDHLIGIQTPRMKSPLVTRLETIQRVMTGAYEDNMEKFEEEQLRHYHALWVTMMQPMRTLVTLGLSSPSKLSDCKHELIQGTSHTFGLAIPSCEIFNQETYGFWKSWIKETLIPAISRIAATSCDCIEHLDLEENVENQENQEDQED</sequence>
<dbReference type="OMA" id="GTHFREN"/>
<dbReference type="InParanoid" id="G0MCX0"/>
<dbReference type="eggNOG" id="ENOG502TJFR">
    <property type="taxonomic scope" value="Eukaryota"/>
</dbReference>
<reference evidence="2" key="1">
    <citation type="submission" date="2011-07" db="EMBL/GenBank/DDBJ databases">
        <authorList>
            <consortium name="Caenorhabditis brenneri Sequencing and Analysis Consortium"/>
            <person name="Wilson R.K."/>
        </authorList>
    </citation>
    <scope>NUCLEOTIDE SEQUENCE [LARGE SCALE GENOMIC DNA]</scope>
    <source>
        <strain evidence="2">PB2801</strain>
    </source>
</reference>
<dbReference type="Proteomes" id="UP000008068">
    <property type="component" value="Unassembled WGS sequence"/>
</dbReference>
<dbReference type="HOGENOM" id="CLU_369721_0_0_1"/>
<evidence type="ECO:0000313" key="1">
    <source>
        <dbReference type="EMBL" id="EGT49690.1"/>
    </source>
</evidence>
<name>G0MCX0_CAEBE</name>
<dbReference type="OrthoDB" id="5907279at2759"/>
<evidence type="ECO:0000313" key="2">
    <source>
        <dbReference type="Proteomes" id="UP000008068"/>
    </source>
</evidence>
<dbReference type="EMBL" id="GL379790">
    <property type="protein sequence ID" value="EGT49690.1"/>
    <property type="molecule type" value="Genomic_DNA"/>
</dbReference>
<organism evidence="2">
    <name type="scientific">Caenorhabditis brenneri</name>
    <name type="common">Nematode worm</name>
    <dbReference type="NCBI Taxonomy" id="135651"/>
    <lineage>
        <taxon>Eukaryota</taxon>
        <taxon>Metazoa</taxon>
        <taxon>Ecdysozoa</taxon>
        <taxon>Nematoda</taxon>
        <taxon>Chromadorea</taxon>
        <taxon>Rhabditida</taxon>
        <taxon>Rhabditina</taxon>
        <taxon>Rhabditomorpha</taxon>
        <taxon>Rhabditoidea</taxon>
        <taxon>Rhabditidae</taxon>
        <taxon>Peloderinae</taxon>
        <taxon>Caenorhabditis</taxon>
    </lineage>
</organism>
<gene>
    <name evidence="1" type="ORF">CAEBREN_22532</name>
</gene>
<proteinExistence type="predicted"/>
<keyword evidence="2" id="KW-1185">Reference proteome</keyword>
<protein>
    <submittedName>
        <fullName evidence="1">Uncharacterized protein</fullName>
    </submittedName>
</protein>
<dbReference type="AlphaFoldDB" id="G0MCX0"/>